<accession>A0A1F5X1F4</accession>
<evidence type="ECO:0000313" key="3">
    <source>
        <dbReference type="Proteomes" id="UP000178046"/>
    </source>
</evidence>
<feature type="transmembrane region" description="Helical" evidence="1">
    <location>
        <begin position="21"/>
        <end position="51"/>
    </location>
</feature>
<organism evidence="2 3">
    <name type="scientific">Candidatus Giovannonibacteria bacterium RIFCSPLOWO2_01_FULL_44_16</name>
    <dbReference type="NCBI Taxonomy" id="1798348"/>
    <lineage>
        <taxon>Bacteria</taxon>
        <taxon>Candidatus Giovannoniibacteriota</taxon>
    </lineage>
</organism>
<name>A0A1F5X1F4_9BACT</name>
<dbReference type="EMBL" id="MFIA01000037">
    <property type="protein sequence ID" value="OGF81680.1"/>
    <property type="molecule type" value="Genomic_DNA"/>
</dbReference>
<feature type="transmembrane region" description="Helical" evidence="1">
    <location>
        <begin position="57"/>
        <end position="82"/>
    </location>
</feature>
<dbReference type="AlphaFoldDB" id="A0A1F5X1F4"/>
<comment type="caution">
    <text evidence="2">The sequence shown here is derived from an EMBL/GenBank/DDBJ whole genome shotgun (WGS) entry which is preliminary data.</text>
</comment>
<gene>
    <name evidence="2" type="ORF">A2924_03650</name>
</gene>
<keyword evidence="1" id="KW-1133">Transmembrane helix</keyword>
<proteinExistence type="predicted"/>
<sequence length="174" mass="19925">MIHLGENEKILMVLHRHWIVVVGKFVASVFLAVLPILAIPLILASSIIIIPESAGPIILFLSVIYLMILILLLFVFWIDYYLDMWIITSERIMDIEQTGLFHRQISEFMLDKVQDITVEIPDMVATFLKYGNLVIQTAGEKSFEIKQIHNVYEAKNTILDAAKILSNKNNNVRT</sequence>
<keyword evidence="1" id="KW-0812">Transmembrane</keyword>
<protein>
    <submittedName>
        <fullName evidence="2">Uncharacterized protein</fullName>
    </submittedName>
</protein>
<evidence type="ECO:0000313" key="2">
    <source>
        <dbReference type="EMBL" id="OGF81680.1"/>
    </source>
</evidence>
<keyword evidence="1" id="KW-0472">Membrane</keyword>
<reference evidence="2 3" key="1">
    <citation type="journal article" date="2016" name="Nat. Commun.">
        <title>Thousands of microbial genomes shed light on interconnected biogeochemical processes in an aquifer system.</title>
        <authorList>
            <person name="Anantharaman K."/>
            <person name="Brown C.T."/>
            <person name="Hug L.A."/>
            <person name="Sharon I."/>
            <person name="Castelle C.J."/>
            <person name="Probst A.J."/>
            <person name="Thomas B.C."/>
            <person name="Singh A."/>
            <person name="Wilkins M.J."/>
            <person name="Karaoz U."/>
            <person name="Brodie E.L."/>
            <person name="Williams K.H."/>
            <person name="Hubbard S.S."/>
            <person name="Banfield J.F."/>
        </authorList>
    </citation>
    <scope>NUCLEOTIDE SEQUENCE [LARGE SCALE GENOMIC DNA]</scope>
</reference>
<evidence type="ECO:0000256" key="1">
    <source>
        <dbReference type="SAM" id="Phobius"/>
    </source>
</evidence>
<dbReference type="PANTHER" id="PTHR37938:SF1">
    <property type="entry name" value="BLL0215 PROTEIN"/>
    <property type="match status" value="1"/>
</dbReference>
<dbReference type="Proteomes" id="UP000178046">
    <property type="component" value="Unassembled WGS sequence"/>
</dbReference>
<dbReference type="PANTHER" id="PTHR37938">
    <property type="entry name" value="BLL0215 PROTEIN"/>
    <property type="match status" value="1"/>
</dbReference>